<evidence type="ECO:0000313" key="2">
    <source>
        <dbReference type="Proteomes" id="UP000612712"/>
    </source>
</evidence>
<dbReference type="AlphaFoldDB" id="A0A8H9Y843"/>
<evidence type="ECO:0000313" key="1">
    <source>
        <dbReference type="EMBL" id="MBB3116120.1"/>
    </source>
</evidence>
<proteinExistence type="predicted"/>
<comment type="caution">
    <text evidence="1">The sequence shown here is derived from an EMBL/GenBank/DDBJ whole genome shotgun (WGS) entry which is preliminary data.</text>
</comment>
<protein>
    <submittedName>
        <fullName evidence="1">Uncharacterized protein</fullName>
    </submittedName>
</protein>
<dbReference type="RefSeq" id="WP_010264276.1">
    <property type="nucleotide sequence ID" value="NZ_AENJ01000007.1"/>
</dbReference>
<dbReference type="EMBL" id="JACHWT010000005">
    <property type="protein sequence ID" value="MBB3116120.1"/>
    <property type="molecule type" value="Genomic_DNA"/>
</dbReference>
<dbReference type="GeneID" id="60809501"/>
<accession>A0A8H9Y843</accession>
<name>A0A8H9Y843_9CORY</name>
<dbReference type="Proteomes" id="UP000612712">
    <property type="component" value="Unassembled WGS sequence"/>
</dbReference>
<gene>
    <name evidence="1" type="ORF">FHU32_001347</name>
</gene>
<organism evidence="1 2">
    <name type="scientific">Corynebacterium bovis DSM 20582 = CIP 54.80</name>
    <dbReference type="NCBI Taxonomy" id="927655"/>
    <lineage>
        <taxon>Bacteria</taxon>
        <taxon>Bacillati</taxon>
        <taxon>Actinomycetota</taxon>
        <taxon>Actinomycetes</taxon>
        <taxon>Mycobacteriales</taxon>
        <taxon>Corynebacteriaceae</taxon>
        <taxon>Corynebacterium</taxon>
    </lineage>
</organism>
<sequence length="313" mass="34062">MTANKRALSYGYLRPRADRVDDLTVEFLSGTTSATVRAAGSGDAVLENWPPGSDITATVTCTVDLDGVLGDCGFDPSGDRPPIVLFARWSCPSTSIRGSGRPQAVRDGVNRVSVDIDGSAVSRAVNVELVVTLGSAPNPRGNPVSPSRPGSVLWRDSVRVYIEGSGTSVPTTPLDFREAGIRPDGAMWRIEFDRDLEVHASRGVRVLINSSHPVCRKALDNLASGKRPTPETRLWQRFLEIDLRTQLAVFAVGQAAETDLTMFADDEMSFGASLLRVLQLYFPNEDWSRLHRRSLDDPGLIPSAVQNLFREAV</sequence>
<reference evidence="1" key="1">
    <citation type="submission" date="2020-08" db="EMBL/GenBank/DDBJ databases">
        <title>Sequencing the genomes of 1000 actinobacteria strains.</title>
        <authorList>
            <person name="Klenk H.-P."/>
        </authorList>
    </citation>
    <scope>NUCLEOTIDE SEQUENCE</scope>
    <source>
        <strain evidence="1">DSM 20582</strain>
    </source>
</reference>